<dbReference type="RefSeq" id="WP_006672992.1">
    <property type="nucleotide sequence ID" value="NZ_AOMA01000102.1"/>
</dbReference>
<comment type="caution">
    <text evidence="1">The sequence shown here is derived from an EMBL/GenBank/DDBJ whole genome shotgun (WGS) entry which is preliminary data.</text>
</comment>
<name>M0LWH6_9EURY</name>
<keyword evidence="2" id="KW-1185">Reference proteome</keyword>
<accession>M0LWH6</accession>
<dbReference type="InterPro" id="IPR055551">
    <property type="entry name" value="DUF7127"/>
</dbReference>
<protein>
    <recommendedName>
        <fullName evidence="3">Hsp20/alpha crystallin family protein</fullName>
    </recommendedName>
</protein>
<dbReference type="Proteomes" id="UP000011607">
    <property type="component" value="Unassembled WGS sequence"/>
</dbReference>
<evidence type="ECO:0008006" key="3">
    <source>
        <dbReference type="Google" id="ProtNLM"/>
    </source>
</evidence>
<dbReference type="OrthoDB" id="204533at2157"/>
<dbReference type="eggNOG" id="arCOG04606">
    <property type="taxonomic scope" value="Archaea"/>
</dbReference>
<sequence length="83" mass="9143">METPPELEDAAGDRADVKISDHEYDEEHVIAVDFGRDAGSISLDVVDDTAIVVVGREQFEFDVPVDATDVRVNDGILTIREEL</sequence>
<proteinExistence type="predicted"/>
<reference evidence="1 2" key="1">
    <citation type="journal article" date="2014" name="PLoS Genet.">
        <title>Phylogenetically driven sequencing of extremely halophilic archaea reveals strategies for static and dynamic osmo-response.</title>
        <authorList>
            <person name="Becker E.A."/>
            <person name="Seitzer P.M."/>
            <person name="Tritt A."/>
            <person name="Larsen D."/>
            <person name="Krusor M."/>
            <person name="Yao A.I."/>
            <person name="Wu D."/>
            <person name="Madern D."/>
            <person name="Eisen J.A."/>
            <person name="Darling A.E."/>
            <person name="Facciotti M.T."/>
        </authorList>
    </citation>
    <scope>NUCLEOTIDE SEQUENCE [LARGE SCALE GENOMIC DNA]</scope>
    <source>
        <strain evidence="1 2">JCM 10879</strain>
    </source>
</reference>
<dbReference type="PATRIC" id="fig|1227454.3.peg.2112"/>
<gene>
    <name evidence="1" type="ORF">C446_10385</name>
</gene>
<organism evidence="1 2">
    <name type="scientific">Halobiforma nitratireducens JCM 10879</name>
    <dbReference type="NCBI Taxonomy" id="1227454"/>
    <lineage>
        <taxon>Archaea</taxon>
        <taxon>Methanobacteriati</taxon>
        <taxon>Methanobacteriota</taxon>
        <taxon>Stenosarchaea group</taxon>
        <taxon>Halobacteria</taxon>
        <taxon>Halobacteriales</taxon>
        <taxon>Natrialbaceae</taxon>
        <taxon>Halobiforma</taxon>
    </lineage>
</organism>
<evidence type="ECO:0000313" key="2">
    <source>
        <dbReference type="Proteomes" id="UP000011607"/>
    </source>
</evidence>
<dbReference type="AlphaFoldDB" id="M0LWH6"/>
<dbReference type="Pfam" id="PF23444">
    <property type="entry name" value="DUF7127"/>
    <property type="match status" value="1"/>
</dbReference>
<evidence type="ECO:0000313" key="1">
    <source>
        <dbReference type="EMBL" id="EMA37826.1"/>
    </source>
</evidence>
<dbReference type="EMBL" id="AOMA01000102">
    <property type="protein sequence ID" value="EMA37826.1"/>
    <property type="molecule type" value="Genomic_DNA"/>
</dbReference>